<keyword evidence="1" id="KW-1133">Transmembrane helix</keyword>
<evidence type="ECO:0000256" key="1">
    <source>
        <dbReference type="SAM" id="Phobius"/>
    </source>
</evidence>
<reference evidence="2 3" key="1">
    <citation type="submission" date="2019-03" db="EMBL/GenBank/DDBJ databases">
        <title>Genomic Encyclopedia of Type Strains, Phase IV (KMG-IV): sequencing the most valuable type-strain genomes for metagenomic binning, comparative biology and taxonomic classification.</title>
        <authorList>
            <person name="Goeker M."/>
        </authorList>
    </citation>
    <scope>NUCLEOTIDE SEQUENCE [LARGE SCALE GENOMIC DNA]</scope>
    <source>
        <strain evidence="2 3">DSM 1709</strain>
    </source>
</reference>
<organism evidence="2 3">
    <name type="scientific">Rubrivivax gelatinosus</name>
    <name type="common">Rhodocyclus gelatinosus</name>
    <name type="synonym">Rhodopseudomonas gelatinosa</name>
    <dbReference type="NCBI Taxonomy" id="28068"/>
    <lineage>
        <taxon>Bacteria</taxon>
        <taxon>Pseudomonadati</taxon>
        <taxon>Pseudomonadota</taxon>
        <taxon>Betaproteobacteria</taxon>
        <taxon>Burkholderiales</taxon>
        <taxon>Sphaerotilaceae</taxon>
        <taxon>Rubrivivax</taxon>
    </lineage>
</organism>
<comment type="caution">
    <text evidence="2">The sequence shown here is derived from an EMBL/GenBank/DDBJ whole genome shotgun (WGS) entry which is preliminary data.</text>
</comment>
<feature type="transmembrane region" description="Helical" evidence="1">
    <location>
        <begin position="114"/>
        <end position="135"/>
    </location>
</feature>
<protein>
    <recommendedName>
        <fullName evidence="4">Transmembrane protein</fullName>
    </recommendedName>
</protein>
<proteinExistence type="predicted"/>
<sequence length="180" mass="19482">MPPSRLRRPPLPRPGADDAVRETLAFIRAHSAIRFIALPFFLGAIAALAKVYYDDEPPPSPTLLAATGLLLSLVAGTIEVVLSRNLIAWWHALDRHFARAPHWRLVRAHRDPGALTAARWTLFLPYVAAFVFWLVQLAGCIAPAGRGGAVLVFALLLALLLCSGAGAVWRRAAQEPPSGT</sequence>
<feature type="transmembrane region" description="Helical" evidence="1">
    <location>
        <begin position="35"/>
        <end position="53"/>
    </location>
</feature>
<dbReference type="AlphaFoldDB" id="A0A4R2MQH5"/>
<name>A0A4R2MQH5_RUBGE</name>
<feature type="transmembrane region" description="Helical" evidence="1">
    <location>
        <begin position="65"/>
        <end position="93"/>
    </location>
</feature>
<feature type="transmembrane region" description="Helical" evidence="1">
    <location>
        <begin position="147"/>
        <end position="169"/>
    </location>
</feature>
<evidence type="ECO:0000313" key="2">
    <source>
        <dbReference type="EMBL" id="TCP05406.1"/>
    </source>
</evidence>
<keyword evidence="1" id="KW-0472">Membrane</keyword>
<evidence type="ECO:0008006" key="4">
    <source>
        <dbReference type="Google" id="ProtNLM"/>
    </source>
</evidence>
<dbReference type="RefSeq" id="WP_243651007.1">
    <property type="nucleotide sequence ID" value="NZ_CP181386.1"/>
</dbReference>
<dbReference type="Proteomes" id="UP000295106">
    <property type="component" value="Unassembled WGS sequence"/>
</dbReference>
<accession>A0A4R2MQH5</accession>
<evidence type="ECO:0000313" key="3">
    <source>
        <dbReference type="Proteomes" id="UP000295106"/>
    </source>
</evidence>
<keyword evidence="1" id="KW-0812">Transmembrane</keyword>
<dbReference type="GeneID" id="99687008"/>
<gene>
    <name evidence="2" type="ORF">EV684_101278</name>
</gene>
<dbReference type="EMBL" id="SLXD01000001">
    <property type="protein sequence ID" value="TCP05406.1"/>
    <property type="molecule type" value="Genomic_DNA"/>
</dbReference>